<evidence type="ECO:0000313" key="3">
    <source>
        <dbReference type="Proteomes" id="UP000282321"/>
    </source>
</evidence>
<comment type="caution">
    <text evidence="2">The sequence shown here is derived from an EMBL/GenBank/DDBJ whole genome shotgun (WGS) entry which is preliminary data.</text>
</comment>
<evidence type="ECO:0000313" key="2">
    <source>
        <dbReference type="EMBL" id="RKX67377.1"/>
    </source>
</evidence>
<dbReference type="Gene3D" id="3.40.50.150">
    <property type="entry name" value="Vaccinia Virus protein VP39"/>
    <property type="match status" value="1"/>
</dbReference>
<keyword evidence="2" id="KW-0489">Methyltransferase</keyword>
<proteinExistence type="predicted"/>
<reference evidence="2 3" key="1">
    <citation type="submission" date="2018-06" db="EMBL/GenBank/DDBJ databases">
        <title>Extensive metabolic versatility and redundancy in microbially diverse, dynamic hydrothermal sediments.</title>
        <authorList>
            <person name="Dombrowski N."/>
            <person name="Teske A."/>
            <person name="Baker B.J."/>
        </authorList>
    </citation>
    <scope>NUCLEOTIDE SEQUENCE [LARGE SCALE GENOMIC DNA]</scope>
    <source>
        <strain evidence="2">B35_G9</strain>
    </source>
</reference>
<evidence type="ECO:0000259" key="1">
    <source>
        <dbReference type="Pfam" id="PF08242"/>
    </source>
</evidence>
<organism evidence="2 3">
    <name type="scientific">candidate division TA06 bacterium</name>
    <dbReference type="NCBI Taxonomy" id="2250710"/>
    <lineage>
        <taxon>Bacteria</taxon>
        <taxon>Bacteria division TA06</taxon>
    </lineage>
</organism>
<accession>A0A660S9I7</accession>
<name>A0A660S9I7_UNCT6</name>
<sequence>MIDKIRGIIKSLFNKWGYEIVRFNAPVSHFHSNRYLRLNSRRLEHLASLRIPVKGMSVLEIGAGIGDHSHYYIDRGCKITITEARSQNLKYLRSRYPDCNIQFLNLEQPTHIEGSPFDVVHCYGVLHHLSNPEQALEFISRNTGRMLFLETQVSFGESEEINIVSEPKSDPTQAYSGIGCRPTRPWVYNRLKRLFKYVYLPITQPNHEEFPIDWNSPDKHKGNSQSAIFIASREKIENELLTQSLIKKQLRHE</sequence>
<dbReference type="Pfam" id="PF08242">
    <property type="entry name" value="Methyltransf_12"/>
    <property type="match status" value="1"/>
</dbReference>
<dbReference type="CDD" id="cd02440">
    <property type="entry name" value="AdoMet_MTases"/>
    <property type="match status" value="1"/>
</dbReference>
<dbReference type="AlphaFoldDB" id="A0A660S9I7"/>
<dbReference type="GO" id="GO:0008168">
    <property type="term" value="F:methyltransferase activity"/>
    <property type="evidence" value="ECO:0007669"/>
    <property type="project" value="UniProtKB-KW"/>
</dbReference>
<keyword evidence="2" id="KW-0808">Transferase</keyword>
<dbReference type="InterPro" id="IPR029063">
    <property type="entry name" value="SAM-dependent_MTases_sf"/>
</dbReference>
<gene>
    <name evidence="2" type="ORF">DRP44_02560</name>
</gene>
<protein>
    <submittedName>
        <fullName evidence="2">Class I SAM-dependent methyltransferase</fullName>
    </submittedName>
</protein>
<dbReference type="SUPFAM" id="SSF53335">
    <property type="entry name" value="S-adenosyl-L-methionine-dependent methyltransferases"/>
    <property type="match status" value="1"/>
</dbReference>
<dbReference type="GO" id="GO:0032259">
    <property type="term" value="P:methylation"/>
    <property type="evidence" value="ECO:0007669"/>
    <property type="project" value="UniProtKB-KW"/>
</dbReference>
<feature type="domain" description="Methyltransferase type 12" evidence="1">
    <location>
        <begin position="59"/>
        <end position="141"/>
    </location>
</feature>
<dbReference type="Proteomes" id="UP000282321">
    <property type="component" value="Unassembled WGS sequence"/>
</dbReference>
<dbReference type="EMBL" id="QNBC01000021">
    <property type="protein sequence ID" value="RKX67377.1"/>
    <property type="molecule type" value="Genomic_DNA"/>
</dbReference>
<dbReference type="InterPro" id="IPR013217">
    <property type="entry name" value="Methyltransf_12"/>
</dbReference>